<accession>A0ABT7BR13</accession>
<evidence type="ECO:0000256" key="11">
    <source>
        <dbReference type="ARBA" id="ARBA00042864"/>
    </source>
</evidence>
<sequence length="438" mass="46279">MKIIVIGSGGREHAIAKTLLQSPQVQHVVCIPGNGGTARLKRCENVPLKIDQVDQFEAIANYAKTHAIDLIVVGPEAPLALGITDALQNHNLTVFGPTQAGAQIESSKAWAKALMSEASIPTAASAVFTDATSARAYLQSQGAPIVIKADGLASGKGVTVAMTLEEAEGAISAAFAGKFGVAGQKVVIEEYLTGQEVSILALTDGETIRPLISAQDHKRIGEGDTGPNTGGMGAYAPAPLVTPELSDNATHRLRDRINQEILIPTMETLKKRGISYRGVLYAGLMITPEGDPKVIEFNCRFGDPEIQAILPLLDTPLETLLLATAQGQLAQQEITWKPGACACVVAASDGYPGSFEKGFAITGIEVAEAQGAIVFEAGTTLKDNRPVTSGGRVLGVTAVGETHDLAFEKAYQAIASIYFQGLYYRRDIGYRVRQKNSP</sequence>
<comment type="catalytic activity">
    <reaction evidence="12">
        <text>5-phospho-beta-D-ribosylamine + glycine + ATP = N(1)-(5-phospho-beta-D-ribosyl)glycinamide + ADP + phosphate + H(+)</text>
        <dbReference type="Rhea" id="RHEA:17453"/>
        <dbReference type="ChEBI" id="CHEBI:15378"/>
        <dbReference type="ChEBI" id="CHEBI:30616"/>
        <dbReference type="ChEBI" id="CHEBI:43474"/>
        <dbReference type="ChEBI" id="CHEBI:57305"/>
        <dbReference type="ChEBI" id="CHEBI:58681"/>
        <dbReference type="ChEBI" id="CHEBI:143788"/>
        <dbReference type="ChEBI" id="CHEBI:456216"/>
        <dbReference type="EC" id="6.3.4.13"/>
    </reaction>
</comment>
<evidence type="ECO:0000256" key="3">
    <source>
        <dbReference type="ARBA" id="ARBA00005174"/>
    </source>
</evidence>
<comment type="cofactor">
    <cofactor evidence="2">
        <name>Mg(2+)</name>
        <dbReference type="ChEBI" id="CHEBI:18420"/>
    </cofactor>
</comment>
<keyword evidence="16" id="KW-1185">Reference proteome</keyword>
<evidence type="ECO:0000256" key="5">
    <source>
        <dbReference type="ARBA" id="ARBA00022598"/>
    </source>
</evidence>
<dbReference type="InterPro" id="IPR011761">
    <property type="entry name" value="ATP-grasp"/>
</dbReference>
<evidence type="ECO:0000259" key="14">
    <source>
        <dbReference type="PROSITE" id="PS50975"/>
    </source>
</evidence>
<dbReference type="InterPro" id="IPR020562">
    <property type="entry name" value="PRibGlycinamide_synth_N"/>
</dbReference>
<dbReference type="SUPFAM" id="SSF51246">
    <property type="entry name" value="Rudiment single hybrid motif"/>
    <property type="match status" value="1"/>
</dbReference>
<dbReference type="SMART" id="SM01210">
    <property type="entry name" value="GARS_C"/>
    <property type="match status" value="1"/>
</dbReference>
<evidence type="ECO:0000256" key="1">
    <source>
        <dbReference type="ARBA" id="ARBA00001936"/>
    </source>
</evidence>
<dbReference type="InterPro" id="IPR016185">
    <property type="entry name" value="PreATP-grasp_dom_sf"/>
</dbReference>
<dbReference type="PANTHER" id="PTHR43472">
    <property type="entry name" value="PHOSPHORIBOSYLAMINE--GLYCINE LIGASE"/>
    <property type="match status" value="1"/>
</dbReference>
<dbReference type="SUPFAM" id="SSF52440">
    <property type="entry name" value="PreATP-grasp domain"/>
    <property type="match status" value="1"/>
</dbReference>
<dbReference type="NCBIfam" id="TIGR00877">
    <property type="entry name" value="purD"/>
    <property type="match status" value="1"/>
</dbReference>
<dbReference type="EC" id="6.3.4.13" evidence="4 12"/>
<dbReference type="Pfam" id="PF01071">
    <property type="entry name" value="GARS_A"/>
    <property type="match status" value="1"/>
</dbReference>
<dbReference type="InterPro" id="IPR020561">
    <property type="entry name" value="PRibGlycinamid_synth_ATP-grasp"/>
</dbReference>
<dbReference type="InterPro" id="IPR000115">
    <property type="entry name" value="PRibGlycinamide_synth"/>
</dbReference>
<dbReference type="PROSITE" id="PS00184">
    <property type="entry name" value="GARS"/>
    <property type="match status" value="1"/>
</dbReference>
<organism evidence="15 16">
    <name type="scientific">Roseofilum halophilum BLCC-M91</name>
    <dbReference type="NCBI Taxonomy" id="3022259"/>
    <lineage>
        <taxon>Bacteria</taxon>
        <taxon>Bacillati</taxon>
        <taxon>Cyanobacteriota</taxon>
        <taxon>Cyanophyceae</taxon>
        <taxon>Desertifilales</taxon>
        <taxon>Desertifilaceae</taxon>
        <taxon>Roseofilum</taxon>
        <taxon>Roseofilum halophilum</taxon>
    </lineage>
</organism>
<keyword evidence="8 13" id="KW-0067">ATP-binding</keyword>
<evidence type="ECO:0000256" key="12">
    <source>
        <dbReference type="HAMAP-Rule" id="MF_00138"/>
    </source>
</evidence>
<dbReference type="Gene3D" id="3.30.1490.20">
    <property type="entry name" value="ATP-grasp fold, A domain"/>
    <property type="match status" value="1"/>
</dbReference>
<dbReference type="Gene3D" id="3.40.50.20">
    <property type="match status" value="1"/>
</dbReference>
<keyword evidence="7 12" id="KW-0658">Purine biosynthesis</keyword>
<comment type="caution">
    <text evidence="15">The sequence shown here is derived from an EMBL/GenBank/DDBJ whole genome shotgun (WGS) entry which is preliminary data.</text>
</comment>
<dbReference type="SUPFAM" id="SSF56059">
    <property type="entry name" value="Glutathione synthetase ATP-binding domain-like"/>
    <property type="match status" value="1"/>
</dbReference>
<dbReference type="EMBL" id="JAQPOK010000148">
    <property type="protein sequence ID" value="MDJ1180949.1"/>
    <property type="molecule type" value="Genomic_DNA"/>
</dbReference>
<dbReference type="Pfam" id="PF02843">
    <property type="entry name" value="GARS_C"/>
    <property type="match status" value="1"/>
</dbReference>
<comment type="similarity">
    <text evidence="9 12">Belongs to the GARS family.</text>
</comment>
<evidence type="ECO:0000256" key="2">
    <source>
        <dbReference type="ARBA" id="ARBA00001946"/>
    </source>
</evidence>
<keyword evidence="6 13" id="KW-0547">Nucleotide-binding</keyword>
<dbReference type="InterPro" id="IPR020560">
    <property type="entry name" value="PRibGlycinamide_synth_C-dom"/>
</dbReference>
<dbReference type="Gene3D" id="3.30.470.20">
    <property type="entry name" value="ATP-grasp fold, B domain"/>
    <property type="match status" value="1"/>
</dbReference>
<dbReference type="RefSeq" id="WP_283764250.1">
    <property type="nucleotide sequence ID" value="NZ_JAQPOK010000148.1"/>
</dbReference>
<dbReference type="Pfam" id="PF02844">
    <property type="entry name" value="GARS_N"/>
    <property type="match status" value="1"/>
</dbReference>
<dbReference type="HAMAP" id="MF_00138">
    <property type="entry name" value="GARS"/>
    <property type="match status" value="1"/>
</dbReference>
<keyword evidence="5 12" id="KW-0436">Ligase</keyword>
<reference evidence="15 16" key="1">
    <citation type="submission" date="2023-01" db="EMBL/GenBank/DDBJ databases">
        <title>Novel diversity within Roseofilum (Cyanobacteria; Desertifilaceae) from marine benthic mats with descriptions of four novel species.</title>
        <authorList>
            <person name="Wang Y."/>
            <person name="Berthold D.E."/>
            <person name="Hu J."/>
            <person name="Lefler F.W."/>
            <person name="Laughinghouse H.D. IV."/>
        </authorList>
    </citation>
    <scope>NUCLEOTIDE SEQUENCE [LARGE SCALE GENOMIC DNA]</scope>
    <source>
        <strain evidence="15 16">BLCC-M91</strain>
    </source>
</reference>
<name>A0ABT7BR13_9CYAN</name>
<dbReference type="Proteomes" id="UP001231370">
    <property type="component" value="Unassembled WGS sequence"/>
</dbReference>
<evidence type="ECO:0000256" key="4">
    <source>
        <dbReference type="ARBA" id="ARBA00013255"/>
    </source>
</evidence>
<comment type="pathway">
    <text evidence="3 12">Purine metabolism; IMP biosynthesis via de novo pathway; N(1)-(5-phospho-D-ribosyl)glycinamide from 5-phospho-alpha-D-ribose 1-diphosphate: step 2/2.</text>
</comment>
<dbReference type="PROSITE" id="PS50975">
    <property type="entry name" value="ATP_GRASP"/>
    <property type="match status" value="1"/>
</dbReference>
<dbReference type="InterPro" id="IPR011054">
    <property type="entry name" value="Rudment_hybrid_motif"/>
</dbReference>
<protein>
    <recommendedName>
        <fullName evidence="4 12">Phosphoribosylamine--glycine ligase</fullName>
        <ecNumber evidence="4 12">6.3.4.13</ecNumber>
    </recommendedName>
    <alternativeName>
        <fullName evidence="12">GARS</fullName>
    </alternativeName>
    <alternativeName>
        <fullName evidence="10 12">Glycinamide ribonucleotide synthetase</fullName>
    </alternativeName>
    <alternativeName>
        <fullName evidence="11 12">Phosphoribosylglycinamide synthetase</fullName>
    </alternativeName>
</protein>
<evidence type="ECO:0000256" key="6">
    <source>
        <dbReference type="ARBA" id="ARBA00022741"/>
    </source>
</evidence>
<evidence type="ECO:0000256" key="7">
    <source>
        <dbReference type="ARBA" id="ARBA00022755"/>
    </source>
</evidence>
<evidence type="ECO:0000256" key="10">
    <source>
        <dbReference type="ARBA" id="ARBA00042242"/>
    </source>
</evidence>
<gene>
    <name evidence="12 15" type="primary">purD</name>
    <name evidence="15" type="ORF">PJF56_18990</name>
</gene>
<evidence type="ECO:0000256" key="9">
    <source>
        <dbReference type="ARBA" id="ARBA00038345"/>
    </source>
</evidence>
<dbReference type="PANTHER" id="PTHR43472:SF1">
    <property type="entry name" value="PHOSPHORIBOSYLAMINE--GLYCINE LIGASE, CHLOROPLASTIC"/>
    <property type="match status" value="1"/>
</dbReference>
<dbReference type="InterPro" id="IPR013815">
    <property type="entry name" value="ATP_grasp_subdomain_1"/>
</dbReference>
<evidence type="ECO:0000256" key="13">
    <source>
        <dbReference type="PROSITE-ProRule" id="PRU00409"/>
    </source>
</evidence>
<dbReference type="GO" id="GO:0004637">
    <property type="term" value="F:phosphoribosylamine-glycine ligase activity"/>
    <property type="evidence" value="ECO:0007669"/>
    <property type="project" value="UniProtKB-EC"/>
</dbReference>
<proteinExistence type="inferred from homology"/>
<evidence type="ECO:0000313" key="16">
    <source>
        <dbReference type="Proteomes" id="UP001231370"/>
    </source>
</evidence>
<dbReference type="InterPro" id="IPR037123">
    <property type="entry name" value="PRibGlycinamide_synth_C_sf"/>
</dbReference>
<evidence type="ECO:0000256" key="8">
    <source>
        <dbReference type="ARBA" id="ARBA00022840"/>
    </source>
</evidence>
<comment type="cofactor">
    <cofactor evidence="1">
        <name>Mn(2+)</name>
        <dbReference type="ChEBI" id="CHEBI:29035"/>
    </cofactor>
</comment>
<feature type="domain" description="ATP-grasp" evidence="14">
    <location>
        <begin position="112"/>
        <end position="326"/>
    </location>
</feature>
<evidence type="ECO:0000313" key="15">
    <source>
        <dbReference type="EMBL" id="MDJ1180949.1"/>
    </source>
</evidence>
<dbReference type="InterPro" id="IPR020559">
    <property type="entry name" value="PRibGlycinamide_synth_CS"/>
</dbReference>
<dbReference type="SMART" id="SM01209">
    <property type="entry name" value="GARS_A"/>
    <property type="match status" value="1"/>
</dbReference>
<dbReference type="Gene3D" id="3.90.600.10">
    <property type="entry name" value="Phosphoribosylglycinamide synthetase, C-terminal domain"/>
    <property type="match status" value="1"/>
</dbReference>